<reference evidence="2 3" key="1">
    <citation type="journal article" date="2019" name="Int. J. Syst. Evol. Microbiol.">
        <title>The Global Catalogue of Microorganisms (GCM) 10K type strain sequencing project: providing services to taxonomists for standard genome sequencing and annotation.</title>
        <authorList>
            <consortium name="The Broad Institute Genomics Platform"/>
            <consortium name="The Broad Institute Genome Sequencing Center for Infectious Disease"/>
            <person name="Wu L."/>
            <person name="Ma J."/>
        </authorList>
    </citation>
    <scope>NUCLEOTIDE SEQUENCE [LARGE SCALE GENOMIC DNA]</scope>
    <source>
        <strain evidence="2 3">JCM 6835</strain>
    </source>
</reference>
<keyword evidence="3" id="KW-1185">Reference proteome</keyword>
<feature type="region of interest" description="Disordered" evidence="1">
    <location>
        <begin position="1"/>
        <end position="82"/>
    </location>
</feature>
<dbReference type="EMBL" id="BAAATE010000022">
    <property type="protein sequence ID" value="GAA2682382.1"/>
    <property type="molecule type" value="Genomic_DNA"/>
</dbReference>
<feature type="compositionally biased region" description="Polar residues" evidence="1">
    <location>
        <begin position="1"/>
        <end position="10"/>
    </location>
</feature>
<dbReference type="Proteomes" id="UP001501666">
    <property type="component" value="Unassembled WGS sequence"/>
</dbReference>
<evidence type="ECO:0000256" key="1">
    <source>
        <dbReference type="SAM" id="MobiDB-lite"/>
    </source>
</evidence>
<sequence>MDFVSPTSFELESCGMSDPSSPANLREQASSRRRTTLETVEGATCRVSTRSARDVGPPLASRPSEGAILEEGTGRSTGGRRPRILRLRDAAGALSGLDVYVAAARSMLYERCLPSMTQSLSIEAGIAGPDAALTGLGHLVRAKADVRSS</sequence>
<accession>A0ABN3SQ22</accession>
<evidence type="ECO:0000313" key="3">
    <source>
        <dbReference type="Proteomes" id="UP001501666"/>
    </source>
</evidence>
<gene>
    <name evidence="2" type="ORF">GCM10010412_067630</name>
</gene>
<organism evidence="2 3">
    <name type="scientific">Nonomuraea recticatena</name>
    <dbReference type="NCBI Taxonomy" id="46178"/>
    <lineage>
        <taxon>Bacteria</taxon>
        <taxon>Bacillati</taxon>
        <taxon>Actinomycetota</taxon>
        <taxon>Actinomycetes</taxon>
        <taxon>Streptosporangiales</taxon>
        <taxon>Streptosporangiaceae</taxon>
        <taxon>Nonomuraea</taxon>
    </lineage>
</organism>
<comment type="caution">
    <text evidence="2">The sequence shown here is derived from an EMBL/GenBank/DDBJ whole genome shotgun (WGS) entry which is preliminary data.</text>
</comment>
<evidence type="ECO:0000313" key="2">
    <source>
        <dbReference type="EMBL" id="GAA2682382.1"/>
    </source>
</evidence>
<proteinExistence type="predicted"/>
<protein>
    <submittedName>
        <fullName evidence="2">Uncharacterized protein</fullName>
    </submittedName>
</protein>
<name>A0ABN3SQ22_9ACTN</name>